<dbReference type="EMBL" id="JBHMCY010000052">
    <property type="protein sequence ID" value="MFB9465723.1"/>
    <property type="molecule type" value="Genomic_DNA"/>
</dbReference>
<protein>
    <submittedName>
        <fullName evidence="6">TetR/AcrR family transcriptional regulator</fullName>
    </submittedName>
</protein>
<accession>A0ABV5N610</accession>
<proteinExistence type="predicted"/>
<evidence type="ECO:0000259" key="5">
    <source>
        <dbReference type="PROSITE" id="PS50977"/>
    </source>
</evidence>
<name>A0ABV5N610_9ACTN</name>
<sequence>MGGTGGLRERKKQQMYRRLSDTAIGLFLEKGFDQVTVADVAAAVDISKPTLFRYFPAKEDLVLHRLADHEGEAGRVVAQRPAGCSPLEALRRHFLDGLARRDPVTGLNDEADVLAFHQLLYATPSLVARLYAHGERDEAALAAVLGGEAGGSGGGGGVQARLAAGQIIAVQRILGQENWRQISTGRSADDLCPEAVAVAESAFAQLGVGLPDLA</sequence>
<dbReference type="PANTHER" id="PTHR30055">
    <property type="entry name" value="HTH-TYPE TRANSCRIPTIONAL REGULATOR RUTR"/>
    <property type="match status" value="1"/>
</dbReference>
<evidence type="ECO:0000313" key="7">
    <source>
        <dbReference type="Proteomes" id="UP001589709"/>
    </source>
</evidence>
<evidence type="ECO:0000313" key="6">
    <source>
        <dbReference type="EMBL" id="MFB9465723.1"/>
    </source>
</evidence>
<feature type="DNA-binding region" description="H-T-H motif" evidence="4">
    <location>
        <begin position="36"/>
        <end position="55"/>
    </location>
</feature>
<keyword evidence="2 4" id="KW-0238">DNA-binding</keyword>
<dbReference type="InterPro" id="IPR050109">
    <property type="entry name" value="HTH-type_TetR-like_transc_reg"/>
</dbReference>
<comment type="caution">
    <text evidence="6">The sequence shown here is derived from an EMBL/GenBank/DDBJ whole genome shotgun (WGS) entry which is preliminary data.</text>
</comment>
<dbReference type="RefSeq" id="WP_381348551.1">
    <property type="nucleotide sequence ID" value="NZ_JBHMCY010000052.1"/>
</dbReference>
<dbReference type="SUPFAM" id="SSF46689">
    <property type="entry name" value="Homeodomain-like"/>
    <property type="match status" value="1"/>
</dbReference>
<dbReference type="Gene3D" id="1.10.357.10">
    <property type="entry name" value="Tetracycline Repressor, domain 2"/>
    <property type="match status" value="1"/>
</dbReference>
<dbReference type="PANTHER" id="PTHR30055:SF234">
    <property type="entry name" value="HTH-TYPE TRANSCRIPTIONAL REGULATOR BETI"/>
    <property type="match status" value="1"/>
</dbReference>
<dbReference type="PROSITE" id="PS50977">
    <property type="entry name" value="HTH_TETR_2"/>
    <property type="match status" value="1"/>
</dbReference>
<dbReference type="Gene3D" id="1.10.10.60">
    <property type="entry name" value="Homeodomain-like"/>
    <property type="match status" value="1"/>
</dbReference>
<evidence type="ECO:0000256" key="3">
    <source>
        <dbReference type="ARBA" id="ARBA00023163"/>
    </source>
</evidence>
<dbReference type="PRINTS" id="PR00455">
    <property type="entry name" value="HTHTETR"/>
</dbReference>
<evidence type="ECO:0000256" key="1">
    <source>
        <dbReference type="ARBA" id="ARBA00023015"/>
    </source>
</evidence>
<feature type="domain" description="HTH tetR-type" evidence="5">
    <location>
        <begin position="13"/>
        <end position="73"/>
    </location>
</feature>
<keyword evidence="1" id="KW-0805">Transcription regulation</keyword>
<organism evidence="6 7">
    <name type="scientific">Streptomyces cinereospinus</name>
    <dbReference type="NCBI Taxonomy" id="285561"/>
    <lineage>
        <taxon>Bacteria</taxon>
        <taxon>Bacillati</taxon>
        <taxon>Actinomycetota</taxon>
        <taxon>Actinomycetes</taxon>
        <taxon>Kitasatosporales</taxon>
        <taxon>Streptomycetaceae</taxon>
        <taxon>Streptomyces</taxon>
    </lineage>
</organism>
<gene>
    <name evidence="6" type="ORF">ACFF45_24200</name>
</gene>
<keyword evidence="7" id="KW-1185">Reference proteome</keyword>
<dbReference type="InterPro" id="IPR001647">
    <property type="entry name" value="HTH_TetR"/>
</dbReference>
<dbReference type="InterPro" id="IPR023772">
    <property type="entry name" value="DNA-bd_HTH_TetR-type_CS"/>
</dbReference>
<dbReference type="PROSITE" id="PS01081">
    <property type="entry name" value="HTH_TETR_1"/>
    <property type="match status" value="1"/>
</dbReference>
<dbReference type="Pfam" id="PF00440">
    <property type="entry name" value="TetR_N"/>
    <property type="match status" value="1"/>
</dbReference>
<evidence type="ECO:0000256" key="4">
    <source>
        <dbReference type="PROSITE-ProRule" id="PRU00335"/>
    </source>
</evidence>
<reference evidence="6 7" key="1">
    <citation type="submission" date="2024-09" db="EMBL/GenBank/DDBJ databases">
        <authorList>
            <person name="Sun Q."/>
            <person name="Mori K."/>
        </authorList>
    </citation>
    <scope>NUCLEOTIDE SEQUENCE [LARGE SCALE GENOMIC DNA]</scope>
    <source>
        <strain evidence="6 7">JCM 6917</strain>
    </source>
</reference>
<keyword evidence="3" id="KW-0804">Transcription</keyword>
<evidence type="ECO:0000256" key="2">
    <source>
        <dbReference type="ARBA" id="ARBA00023125"/>
    </source>
</evidence>
<dbReference type="Proteomes" id="UP001589709">
    <property type="component" value="Unassembled WGS sequence"/>
</dbReference>
<dbReference type="InterPro" id="IPR009057">
    <property type="entry name" value="Homeodomain-like_sf"/>
</dbReference>